<dbReference type="Proteomes" id="UP000738376">
    <property type="component" value="Unassembled WGS sequence"/>
</dbReference>
<dbReference type="EMBL" id="JAAVJL010000001">
    <property type="protein sequence ID" value="NMF57065.1"/>
    <property type="molecule type" value="Genomic_DNA"/>
</dbReference>
<evidence type="ECO:0000313" key="1">
    <source>
        <dbReference type="EMBL" id="NMF57065.1"/>
    </source>
</evidence>
<evidence type="ECO:0000313" key="2">
    <source>
        <dbReference type="Proteomes" id="UP000738376"/>
    </source>
</evidence>
<dbReference type="RefSeq" id="WP_169362143.1">
    <property type="nucleotide sequence ID" value="NZ_JAAVJL010000001.1"/>
</dbReference>
<keyword evidence="2" id="KW-1185">Reference proteome</keyword>
<proteinExistence type="predicted"/>
<accession>A0ABX1LLR8</accession>
<comment type="caution">
    <text evidence="1">The sequence shown here is derived from an EMBL/GenBank/DDBJ whole genome shotgun (WGS) entry which is preliminary data.</text>
</comment>
<reference evidence="1 2" key="1">
    <citation type="submission" date="2020-03" db="EMBL/GenBank/DDBJ databases">
        <title>Draft Genome Sequence of 2-Methylisoborneol Producing Pseudanabaena yagii Strain GIHE-NHR1 Isolated from North Han River in South Korea.</title>
        <authorList>
            <person name="Jeong J."/>
        </authorList>
    </citation>
    <scope>NUCLEOTIDE SEQUENCE [LARGE SCALE GENOMIC DNA]</scope>
    <source>
        <strain evidence="1 2">GIHE-NHR1</strain>
    </source>
</reference>
<name>A0ABX1LLR8_9CYAN</name>
<protein>
    <submittedName>
        <fullName evidence="1">Transcriptional regulator</fullName>
    </submittedName>
</protein>
<gene>
    <name evidence="1" type="ORF">HC246_03310</name>
</gene>
<sequence length="125" mass="13906">MQSVKVQVKTHEDFLIESLKDPEEAAAYVSAVFEEEKPEIELLPLCLGHVAAALGGEGDREWVKDFGASDKSQAVYELAAWLDSLGLKLTVDVQYSEKFMADFQEAQQDIANGDVVPFESIRRDI</sequence>
<organism evidence="1 2">
    <name type="scientific">Pseudanabaena yagii GIHE-NHR1</name>
    <dbReference type="NCBI Taxonomy" id="2722753"/>
    <lineage>
        <taxon>Bacteria</taxon>
        <taxon>Bacillati</taxon>
        <taxon>Cyanobacteriota</taxon>
        <taxon>Cyanophyceae</taxon>
        <taxon>Pseudanabaenales</taxon>
        <taxon>Pseudanabaenaceae</taxon>
        <taxon>Pseudanabaena</taxon>
        <taxon>Pseudanabaena yagii</taxon>
    </lineage>
</organism>